<evidence type="ECO:0000313" key="1">
    <source>
        <dbReference type="EMBL" id="KUM48588.1"/>
    </source>
</evidence>
<reference evidence="1" key="1">
    <citation type="journal article" date="2015" name="Genome Biol. Evol.">
        <title>Organellar Genomes of White Spruce (Picea glauca): Assembly and Annotation.</title>
        <authorList>
            <person name="Jackman S.D."/>
            <person name="Warren R.L."/>
            <person name="Gibb E.A."/>
            <person name="Vandervalk B.P."/>
            <person name="Mohamadi H."/>
            <person name="Chu J."/>
            <person name="Raymond A."/>
            <person name="Pleasance S."/>
            <person name="Coope R."/>
            <person name="Wildung M.R."/>
            <person name="Ritland C.E."/>
            <person name="Bousquet J."/>
            <person name="Jones S.J."/>
            <person name="Bohlmann J."/>
            <person name="Birol I."/>
        </authorList>
    </citation>
    <scope>NUCLEOTIDE SEQUENCE [LARGE SCALE GENOMIC DNA]</scope>
    <source>
        <tissue evidence="1">Flushing bud</tissue>
    </source>
</reference>
<organism evidence="1">
    <name type="scientific">Picea glauca</name>
    <name type="common">White spruce</name>
    <name type="synonym">Pinus glauca</name>
    <dbReference type="NCBI Taxonomy" id="3330"/>
    <lineage>
        <taxon>Eukaryota</taxon>
        <taxon>Viridiplantae</taxon>
        <taxon>Streptophyta</taxon>
        <taxon>Embryophyta</taxon>
        <taxon>Tracheophyta</taxon>
        <taxon>Spermatophyta</taxon>
        <taxon>Pinopsida</taxon>
        <taxon>Pinidae</taxon>
        <taxon>Conifers I</taxon>
        <taxon>Pinales</taxon>
        <taxon>Pinaceae</taxon>
        <taxon>Picea</taxon>
    </lineage>
</organism>
<accession>A0A117NHL7</accession>
<dbReference type="AlphaFoldDB" id="A0A117NHL7"/>
<protein>
    <submittedName>
        <fullName evidence="1">Uncharacterized protein</fullName>
    </submittedName>
</protein>
<dbReference type="EMBL" id="LKAM01000005">
    <property type="protein sequence ID" value="KUM48588.1"/>
    <property type="molecule type" value="Genomic_DNA"/>
</dbReference>
<sequence length="97" mass="10536">MQVIIQGIEAIGMSLGSVKCNYVRSTKATRSYTSTPYDASLDAGTPTGDYTTGTGSLLYLHLELLPSSLLVVPSQPWLLPPLLDRICLDVPSCLWTY</sequence>
<gene>
    <name evidence="1" type="ORF">ABT39_MTgene4603</name>
</gene>
<proteinExistence type="predicted"/>
<geneLocation type="mitochondrion" evidence="1"/>
<name>A0A117NHL7_PICGL</name>
<keyword evidence="1" id="KW-0496">Mitochondrion</keyword>
<comment type="caution">
    <text evidence="1">The sequence shown here is derived from an EMBL/GenBank/DDBJ whole genome shotgun (WGS) entry which is preliminary data.</text>
</comment>